<dbReference type="VEuPathDB" id="FungiDB:CC1G_11885"/>
<dbReference type="OrthoDB" id="3233403at2759"/>
<organism evidence="9 10">
    <name type="scientific">Coprinopsis cinerea (strain Okayama-7 / 130 / ATCC MYA-4618 / FGSC 9003)</name>
    <name type="common">Inky cap fungus</name>
    <name type="synonym">Hormographiella aspergillata</name>
    <dbReference type="NCBI Taxonomy" id="240176"/>
    <lineage>
        <taxon>Eukaryota</taxon>
        <taxon>Fungi</taxon>
        <taxon>Dikarya</taxon>
        <taxon>Basidiomycota</taxon>
        <taxon>Agaricomycotina</taxon>
        <taxon>Agaricomycetes</taxon>
        <taxon>Agaricomycetidae</taxon>
        <taxon>Agaricales</taxon>
        <taxon>Agaricineae</taxon>
        <taxon>Psathyrellaceae</taxon>
        <taxon>Coprinopsis</taxon>
    </lineage>
</organism>
<dbReference type="Proteomes" id="UP000001861">
    <property type="component" value="Unassembled WGS sequence"/>
</dbReference>
<dbReference type="HOGENOM" id="CLU_018552_2_2_1"/>
<name>A8P3J5_COPC7</name>
<protein>
    <recommendedName>
        <fullName evidence="8">DDE Tnp4 domain-containing protein</fullName>
    </recommendedName>
</protein>
<accession>A8P3J5</accession>
<dbReference type="InterPro" id="IPR027806">
    <property type="entry name" value="HARBI1_dom"/>
</dbReference>
<proteinExistence type="inferred from homology"/>
<keyword evidence="7" id="KW-0539">Nucleus</keyword>
<evidence type="ECO:0000256" key="2">
    <source>
        <dbReference type="ARBA" id="ARBA00004123"/>
    </source>
</evidence>
<dbReference type="Pfam" id="PF13359">
    <property type="entry name" value="DDE_Tnp_4"/>
    <property type="match status" value="1"/>
</dbReference>
<evidence type="ECO:0000256" key="3">
    <source>
        <dbReference type="ARBA" id="ARBA00006958"/>
    </source>
</evidence>
<evidence type="ECO:0000256" key="7">
    <source>
        <dbReference type="ARBA" id="ARBA00023242"/>
    </source>
</evidence>
<keyword evidence="4" id="KW-0540">Nuclease</keyword>
<dbReference type="GO" id="GO:0005634">
    <property type="term" value="C:nucleus"/>
    <property type="evidence" value="ECO:0007669"/>
    <property type="project" value="UniProtKB-SubCell"/>
</dbReference>
<feature type="domain" description="DDE Tnp4" evidence="8">
    <location>
        <begin position="219"/>
        <end position="378"/>
    </location>
</feature>
<sequence>MASSLPLELVLITHGQLETIRLLNQLSQQDFEALDGVEWDGIDDDELDEALLLSGLSLHDLLKQYNTTFLIQKLVSTGHKERGPYNIDFPKSFAYFEAALGWPPDLFRHEISRTTFDKLVEVLERNPIFQSRGRKPQRAVRYQLATFLLRYASRGSDTLSVAKRMGIGVGTVWLYCRRVTRALRELGLEVITWGDEDRHRETADHVCERTGFPDCIGMIDCTLIRLTDVPSMWGEVYYCRKKYPAVNVQGVCDHKLRFISFEMGWPGSTPDVTVLKNSDLWRNRTKYFTGDQYLFADRGYQSSPYLLRPFTEPEVDAFAGPERRRRLDFNRTLSGTRIYIEHAFGLLKGRFHSLKDLGRHRNVNEIYQVIHALMVLHNLCIDWEDSPHDFIDPDVLEEMTEDEGEPVEVITFGEVHYGDGHIAPYETDEWHKEEGRMKRDEMLNRRFPLSAYV</sequence>
<comment type="subcellular location">
    <subcellularLocation>
        <location evidence="2">Nucleus</location>
    </subcellularLocation>
</comment>
<dbReference type="RefSeq" id="XP_001838556.2">
    <property type="nucleotide sequence ID" value="XM_001838504.2"/>
</dbReference>
<keyword evidence="10" id="KW-1185">Reference proteome</keyword>
<reference evidence="9 10" key="1">
    <citation type="journal article" date="2010" name="Proc. Natl. Acad. Sci. U.S.A.">
        <title>Insights into evolution of multicellular fungi from the assembled chromosomes of the mushroom Coprinopsis cinerea (Coprinus cinereus).</title>
        <authorList>
            <person name="Stajich J.E."/>
            <person name="Wilke S.K."/>
            <person name="Ahren D."/>
            <person name="Au C.H."/>
            <person name="Birren B.W."/>
            <person name="Borodovsky M."/>
            <person name="Burns C."/>
            <person name="Canback B."/>
            <person name="Casselton L.A."/>
            <person name="Cheng C.K."/>
            <person name="Deng J."/>
            <person name="Dietrich F.S."/>
            <person name="Fargo D.C."/>
            <person name="Farman M.L."/>
            <person name="Gathman A.C."/>
            <person name="Goldberg J."/>
            <person name="Guigo R."/>
            <person name="Hoegger P.J."/>
            <person name="Hooker J.B."/>
            <person name="Huggins A."/>
            <person name="James T.Y."/>
            <person name="Kamada T."/>
            <person name="Kilaru S."/>
            <person name="Kodira C."/>
            <person name="Kues U."/>
            <person name="Kupfer D."/>
            <person name="Kwan H.S."/>
            <person name="Lomsadze A."/>
            <person name="Li W."/>
            <person name="Lilly W.W."/>
            <person name="Ma L.J."/>
            <person name="Mackey A.J."/>
            <person name="Manning G."/>
            <person name="Martin F."/>
            <person name="Muraguchi H."/>
            <person name="Natvig D.O."/>
            <person name="Palmerini H."/>
            <person name="Ramesh M.A."/>
            <person name="Rehmeyer C.J."/>
            <person name="Roe B.A."/>
            <person name="Shenoy N."/>
            <person name="Stanke M."/>
            <person name="Ter-Hovhannisyan V."/>
            <person name="Tunlid A."/>
            <person name="Velagapudi R."/>
            <person name="Vision T.J."/>
            <person name="Zeng Q."/>
            <person name="Zolan M.E."/>
            <person name="Pukkila P.J."/>
        </authorList>
    </citation>
    <scope>NUCLEOTIDE SEQUENCE [LARGE SCALE GENOMIC DNA]</scope>
    <source>
        <strain evidence="10">Okayama-7 / 130 / ATCC MYA-4618 / FGSC 9003</strain>
    </source>
</reference>
<evidence type="ECO:0000256" key="1">
    <source>
        <dbReference type="ARBA" id="ARBA00001968"/>
    </source>
</evidence>
<keyword evidence="5" id="KW-0479">Metal-binding</keyword>
<dbReference type="GO" id="GO:0016787">
    <property type="term" value="F:hydrolase activity"/>
    <property type="evidence" value="ECO:0007669"/>
    <property type="project" value="UniProtKB-KW"/>
</dbReference>
<evidence type="ECO:0000256" key="6">
    <source>
        <dbReference type="ARBA" id="ARBA00022801"/>
    </source>
</evidence>
<dbReference type="PANTHER" id="PTHR22930">
    <property type="match status" value="1"/>
</dbReference>
<evidence type="ECO:0000313" key="10">
    <source>
        <dbReference type="Proteomes" id="UP000001861"/>
    </source>
</evidence>
<comment type="similarity">
    <text evidence="3">Belongs to the HARBI1 family.</text>
</comment>
<dbReference type="PANTHER" id="PTHR22930:SF85">
    <property type="entry name" value="GH03217P-RELATED"/>
    <property type="match status" value="1"/>
</dbReference>
<evidence type="ECO:0000313" key="9">
    <source>
        <dbReference type="EMBL" id="EAU83249.2"/>
    </source>
</evidence>
<dbReference type="GO" id="GO:0046872">
    <property type="term" value="F:metal ion binding"/>
    <property type="evidence" value="ECO:0007669"/>
    <property type="project" value="UniProtKB-KW"/>
</dbReference>
<dbReference type="EMBL" id="AACS02000004">
    <property type="protein sequence ID" value="EAU83249.2"/>
    <property type="molecule type" value="Genomic_DNA"/>
</dbReference>
<dbReference type="eggNOG" id="KOG4585">
    <property type="taxonomic scope" value="Eukaryota"/>
</dbReference>
<evidence type="ECO:0000256" key="4">
    <source>
        <dbReference type="ARBA" id="ARBA00022722"/>
    </source>
</evidence>
<gene>
    <name evidence="9" type="ORF">CC1G_11885</name>
</gene>
<dbReference type="OMA" id="IRVEHCI"/>
<keyword evidence="6" id="KW-0378">Hydrolase</keyword>
<evidence type="ECO:0000259" key="8">
    <source>
        <dbReference type="Pfam" id="PF13359"/>
    </source>
</evidence>
<dbReference type="GeneID" id="6015157"/>
<comment type="cofactor">
    <cofactor evidence="1">
        <name>a divalent metal cation</name>
        <dbReference type="ChEBI" id="CHEBI:60240"/>
    </cofactor>
</comment>
<dbReference type="InterPro" id="IPR045249">
    <property type="entry name" value="HARBI1-like"/>
</dbReference>
<dbReference type="AlphaFoldDB" id="A8P3J5"/>
<comment type="caution">
    <text evidence="9">The sequence shown here is derived from an EMBL/GenBank/DDBJ whole genome shotgun (WGS) entry which is preliminary data.</text>
</comment>
<dbReference type="KEGG" id="cci:CC1G_11885"/>
<dbReference type="GO" id="GO:0004518">
    <property type="term" value="F:nuclease activity"/>
    <property type="evidence" value="ECO:0007669"/>
    <property type="project" value="UniProtKB-KW"/>
</dbReference>
<dbReference type="InParanoid" id="A8P3J5"/>
<evidence type="ECO:0000256" key="5">
    <source>
        <dbReference type="ARBA" id="ARBA00022723"/>
    </source>
</evidence>